<keyword evidence="9" id="KW-1185">Reference proteome</keyword>
<evidence type="ECO:0000313" key="9">
    <source>
        <dbReference type="Proteomes" id="UP001190700"/>
    </source>
</evidence>
<evidence type="ECO:0000256" key="1">
    <source>
        <dbReference type="ARBA" id="ARBA00004141"/>
    </source>
</evidence>
<evidence type="ECO:0000256" key="6">
    <source>
        <dbReference type="SAM" id="Phobius"/>
    </source>
</evidence>
<feature type="region of interest" description="Disordered" evidence="5">
    <location>
        <begin position="596"/>
        <end position="627"/>
    </location>
</feature>
<protein>
    <recommendedName>
        <fullName evidence="7">SLC26A/SulP transporter domain-containing protein</fullName>
    </recommendedName>
</protein>
<accession>A0AAE0BHM9</accession>
<proteinExistence type="predicted"/>
<sequence length="627" mass="66628">MCVDPNSADEENGTKLKRYSCSMKVETSKCFPILQWLPRYSLEDARGDAVAGLTVALLLVPQALAYASLASLPYPYGLYAGYIGPLVYCFLGTAKDITVGPTAIMSTLVGAAAPMQGCVSIDEDMNENYDDCIDIALSLTFLSGCFQLLLGALGAGFVVEFISNTVLEGFIAAAALSITVEQLPKLIGMTDHCRHTFTGGIIDMVSKIDSASLSVAGVGVCSLLLLEAMKRAKPTFPGNSIAAAVSLGRNAIIVVITFCVCYIGTEQGWDIPRPENIVSGLPAPGIPDFKKDARLAVSAVIIGCIGFLENIAIAKSFAKTNNYKVDGSQELIAIGGINILSSFFSSYPVTGSFSRTAVNSSSGVRTPMGGMVTSGVVIFALYVLTPLIQYIPKTALAAIIIPAVLTMPKLDIPLELWRNMPVELFGAYIPTFVACLWSLEYGILVGCGCSVLTVLYRISQPHIEVQVLPAVGEGGDRICVVTIEGHTSFLSRTAVQARLEGCVDDFSGDPDAPPLVALIIDIGLASRCGRTAQLDFTSIEMFGEVADKCQAKNISVTIVGAVEITQLNLSHAASFNHVKFAATMGEAKDDLAMDDLAGHRPHLDTPNTESKDLREPLLTRIASNQPR</sequence>
<feature type="transmembrane region" description="Helical" evidence="6">
    <location>
        <begin position="391"/>
        <end position="408"/>
    </location>
</feature>
<name>A0AAE0BHM9_9CHLO</name>
<keyword evidence="4 6" id="KW-0472">Membrane</keyword>
<feature type="transmembrane region" description="Helical" evidence="6">
    <location>
        <begin position="367"/>
        <end position="384"/>
    </location>
</feature>
<feature type="transmembrane region" description="Helical" evidence="6">
    <location>
        <begin position="49"/>
        <end position="70"/>
    </location>
</feature>
<dbReference type="GO" id="GO:0016020">
    <property type="term" value="C:membrane"/>
    <property type="evidence" value="ECO:0007669"/>
    <property type="project" value="UniProtKB-SubCell"/>
</dbReference>
<feature type="transmembrane region" description="Helical" evidence="6">
    <location>
        <begin position="428"/>
        <end position="456"/>
    </location>
</feature>
<dbReference type="AlphaFoldDB" id="A0AAE0BHM9"/>
<feature type="transmembrane region" description="Helical" evidence="6">
    <location>
        <begin position="330"/>
        <end position="347"/>
    </location>
</feature>
<gene>
    <name evidence="8" type="ORF">CYMTET_53793</name>
</gene>
<dbReference type="InterPro" id="IPR001902">
    <property type="entry name" value="SLC26A/SulP_fam"/>
</dbReference>
<dbReference type="Proteomes" id="UP001190700">
    <property type="component" value="Unassembled WGS sequence"/>
</dbReference>
<dbReference type="PANTHER" id="PTHR11814">
    <property type="entry name" value="SULFATE TRANSPORTER"/>
    <property type="match status" value="1"/>
</dbReference>
<comment type="subcellular location">
    <subcellularLocation>
        <location evidence="1">Membrane</location>
        <topology evidence="1">Multi-pass membrane protein</topology>
    </subcellularLocation>
</comment>
<feature type="transmembrane region" description="Helical" evidence="6">
    <location>
        <begin position="76"/>
        <end position="94"/>
    </location>
</feature>
<keyword evidence="2 6" id="KW-0812">Transmembrane</keyword>
<organism evidence="8 9">
    <name type="scientific">Cymbomonas tetramitiformis</name>
    <dbReference type="NCBI Taxonomy" id="36881"/>
    <lineage>
        <taxon>Eukaryota</taxon>
        <taxon>Viridiplantae</taxon>
        <taxon>Chlorophyta</taxon>
        <taxon>Pyramimonadophyceae</taxon>
        <taxon>Pyramimonadales</taxon>
        <taxon>Pyramimonadaceae</taxon>
        <taxon>Cymbomonas</taxon>
    </lineage>
</organism>
<evidence type="ECO:0000256" key="3">
    <source>
        <dbReference type="ARBA" id="ARBA00022989"/>
    </source>
</evidence>
<reference evidence="8 9" key="1">
    <citation type="journal article" date="2015" name="Genome Biol. Evol.">
        <title>Comparative Genomics of a Bacterivorous Green Alga Reveals Evolutionary Causalities and Consequences of Phago-Mixotrophic Mode of Nutrition.</title>
        <authorList>
            <person name="Burns J.A."/>
            <person name="Paasch A."/>
            <person name="Narechania A."/>
            <person name="Kim E."/>
        </authorList>
    </citation>
    <scope>NUCLEOTIDE SEQUENCE [LARGE SCALE GENOMIC DNA]</scope>
    <source>
        <strain evidence="8 9">PLY_AMNH</strain>
    </source>
</reference>
<evidence type="ECO:0000256" key="2">
    <source>
        <dbReference type="ARBA" id="ARBA00022692"/>
    </source>
</evidence>
<feature type="transmembrane region" description="Helical" evidence="6">
    <location>
        <begin position="211"/>
        <end position="229"/>
    </location>
</feature>
<dbReference type="EMBL" id="LGRX02035170">
    <property type="protein sequence ID" value="KAK3236043.1"/>
    <property type="molecule type" value="Genomic_DNA"/>
</dbReference>
<evidence type="ECO:0000313" key="8">
    <source>
        <dbReference type="EMBL" id="KAK3236043.1"/>
    </source>
</evidence>
<dbReference type="InterPro" id="IPR036513">
    <property type="entry name" value="STAS_dom_sf"/>
</dbReference>
<comment type="caution">
    <text evidence="8">The sequence shown here is derived from an EMBL/GenBank/DDBJ whole genome shotgun (WGS) entry which is preliminary data.</text>
</comment>
<feature type="domain" description="SLC26A/SulP transporter" evidence="7">
    <location>
        <begin position="46"/>
        <end position="425"/>
    </location>
</feature>
<dbReference type="InterPro" id="IPR011547">
    <property type="entry name" value="SLC26A/SulP_dom"/>
</dbReference>
<evidence type="ECO:0000256" key="4">
    <source>
        <dbReference type="ARBA" id="ARBA00023136"/>
    </source>
</evidence>
<dbReference type="GO" id="GO:0055085">
    <property type="term" value="P:transmembrane transport"/>
    <property type="evidence" value="ECO:0007669"/>
    <property type="project" value="InterPro"/>
</dbReference>
<keyword evidence="3 6" id="KW-1133">Transmembrane helix</keyword>
<feature type="compositionally biased region" description="Basic and acidic residues" evidence="5">
    <location>
        <begin position="596"/>
        <end position="617"/>
    </location>
</feature>
<evidence type="ECO:0000259" key="7">
    <source>
        <dbReference type="Pfam" id="PF00916"/>
    </source>
</evidence>
<dbReference type="Pfam" id="PF00916">
    <property type="entry name" value="Sulfate_transp"/>
    <property type="match status" value="1"/>
</dbReference>
<evidence type="ECO:0000256" key="5">
    <source>
        <dbReference type="SAM" id="MobiDB-lite"/>
    </source>
</evidence>
<feature type="transmembrane region" description="Helical" evidence="6">
    <location>
        <begin position="295"/>
        <end position="318"/>
    </location>
</feature>
<dbReference type="Gene3D" id="3.30.750.24">
    <property type="entry name" value="STAS domain"/>
    <property type="match status" value="1"/>
</dbReference>
<feature type="transmembrane region" description="Helical" evidence="6">
    <location>
        <begin position="241"/>
        <end position="265"/>
    </location>
</feature>
<feature type="transmembrane region" description="Helical" evidence="6">
    <location>
        <begin position="135"/>
        <end position="159"/>
    </location>
</feature>